<dbReference type="Proteomes" id="UP000059074">
    <property type="component" value="Unassembled WGS sequence"/>
</dbReference>
<keyword evidence="1" id="KW-1133">Transmembrane helix</keyword>
<sequence>MHVLAELLRDPTAHAILLTIGMAILILPMIALSIWYHRNIKKTEGGRRLMGQQALTAPIVGSLSGFATGLSLGKAIEQGRYGDHARKMQHRVYWVTGLWFAALVIYFGLFIWADELNRPAPIPAL</sequence>
<keyword evidence="3" id="KW-1185">Reference proteome</keyword>
<accession>A0A109BJP8</accession>
<proteinExistence type="predicted"/>
<evidence type="ECO:0000256" key="1">
    <source>
        <dbReference type="SAM" id="Phobius"/>
    </source>
</evidence>
<comment type="caution">
    <text evidence="2">The sequence shown here is derived from an EMBL/GenBank/DDBJ whole genome shotgun (WGS) entry which is preliminary data.</text>
</comment>
<reference evidence="2 3" key="1">
    <citation type="submission" date="2015-10" db="EMBL/GenBank/DDBJ databases">
        <title>Transcriptomic analysis of a linuron degrading triple-species bacterial consortium.</title>
        <authorList>
            <person name="Albers P."/>
        </authorList>
    </citation>
    <scope>NUCLEOTIDE SEQUENCE [LARGE SCALE GENOMIC DNA]</scope>
    <source>
        <strain evidence="2 3">WDL6</strain>
    </source>
</reference>
<gene>
    <name evidence="2" type="ORF">APY04_1285</name>
</gene>
<feature type="transmembrane region" description="Helical" evidence="1">
    <location>
        <begin position="12"/>
        <end position="35"/>
    </location>
</feature>
<keyword evidence="1" id="KW-0472">Membrane</keyword>
<evidence type="ECO:0000313" key="2">
    <source>
        <dbReference type="EMBL" id="KWT70076.1"/>
    </source>
</evidence>
<keyword evidence="1" id="KW-0812">Transmembrane</keyword>
<evidence type="ECO:0000313" key="3">
    <source>
        <dbReference type="Proteomes" id="UP000059074"/>
    </source>
</evidence>
<name>A0A109BJP8_HYPSL</name>
<dbReference type="PATRIC" id="fig|121290.4.peg.3246"/>
<feature type="transmembrane region" description="Helical" evidence="1">
    <location>
        <begin position="92"/>
        <end position="113"/>
    </location>
</feature>
<dbReference type="AlphaFoldDB" id="A0A109BJP8"/>
<dbReference type="EMBL" id="LMTR01000040">
    <property type="protein sequence ID" value="KWT70076.1"/>
    <property type="molecule type" value="Genomic_DNA"/>
</dbReference>
<protein>
    <submittedName>
        <fullName evidence="2">Uncharacterized protein</fullName>
    </submittedName>
</protein>
<organism evidence="2 3">
    <name type="scientific">Hyphomicrobium sulfonivorans</name>
    <dbReference type="NCBI Taxonomy" id="121290"/>
    <lineage>
        <taxon>Bacteria</taxon>
        <taxon>Pseudomonadati</taxon>
        <taxon>Pseudomonadota</taxon>
        <taxon>Alphaproteobacteria</taxon>
        <taxon>Hyphomicrobiales</taxon>
        <taxon>Hyphomicrobiaceae</taxon>
        <taxon>Hyphomicrobium</taxon>
    </lineage>
</organism>